<dbReference type="Proteomes" id="UP001595859">
    <property type="component" value="Unassembled WGS sequence"/>
</dbReference>
<evidence type="ECO:0008006" key="3">
    <source>
        <dbReference type="Google" id="ProtNLM"/>
    </source>
</evidence>
<organism evidence="1 2">
    <name type="scientific">Actinophytocola glycyrrhizae</name>
    <dbReference type="NCBI Taxonomy" id="2044873"/>
    <lineage>
        <taxon>Bacteria</taxon>
        <taxon>Bacillati</taxon>
        <taxon>Actinomycetota</taxon>
        <taxon>Actinomycetes</taxon>
        <taxon>Pseudonocardiales</taxon>
        <taxon>Pseudonocardiaceae</taxon>
    </lineage>
</organism>
<evidence type="ECO:0000313" key="1">
    <source>
        <dbReference type="EMBL" id="MFC4856872.1"/>
    </source>
</evidence>
<proteinExistence type="predicted"/>
<name>A0ABV9S6S4_9PSEU</name>
<evidence type="ECO:0000313" key="2">
    <source>
        <dbReference type="Proteomes" id="UP001595859"/>
    </source>
</evidence>
<reference evidence="2" key="1">
    <citation type="journal article" date="2019" name="Int. J. Syst. Evol. Microbiol.">
        <title>The Global Catalogue of Microorganisms (GCM) 10K type strain sequencing project: providing services to taxonomists for standard genome sequencing and annotation.</title>
        <authorList>
            <consortium name="The Broad Institute Genomics Platform"/>
            <consortium name="The Broad Institute Genome Sequencing Center for Infectious Disease"/>
            <person name="Wu L."/>
            <person name="Ma J."/>
        </authorList>
    </citation>
    <scope>NUCLEOTIDE SEQUENCE [LARGE SCALE GENOMIC DNA]</scope>
    <source>
        <strain evidence="2">ZS-22-S1</strain>
    </source>
</reference>
<gene>
    <name evidence="1" type="ORF">ACFPCV_25495</name>
</gene>
<accession>A0ABV9S6S4</accession>
<dbReference type="EMBL" id="JBHSIS010000011">
    <property type="protein sequence ID" value="MFC4856872.1"/>
    <property type="molecule type" value="Genomic_DNA"/>
</dbReference>
<protein>
    <recommendedName>
        <fullName evidence="3">Asp23/Gls24 family envelope stress response protein</fullName>
    </recommendedName>
</protein>
<comment type="caution">
    <text evidence="1">The sequence shown here is derived from an EMBL/GenBank/DDBJ whole genome shotgun (WGS) entry which is preliminary data.</text>
</comment>
<keyword evidence="2" id="KW-1185">Reference proteome</keyword>
<dbReference type="RefSeq" id="WP_378058860.1">
    <property type="nucleotide sequence ID" value="NZ_JBHSIS010000011.1"/>
</dbReference>
<sequence length="95" mass="10232">MTATTGSVAEVLLAALRTVPELRPATPRVERFPWDLDLLSVDVGPEVVEVRLVALALPLPPLLRRAETALRQALAGVGREKTLLRLVVTDIDATA</sequence>